<evidence type="ECO:0000256" key="1">
    <source>
        <dbReference type="SAM" id="MobiDB-lite"/>
    </source>
</evidence>
<keyword evidence="4" id="KW-1185">Reference proteome</keyword>
<dbReference type="Proteomes" id="UP000678016">
    <property type="component" value="Chromosome"/>
</dbReference>
<keyword evidence="2" id="KW-0812">Transmembrane</keyword>
<protein>
    <submittedName>
        <fullName evidence="3">Uncharacterized protein</fullName>
    </submittedName>
</protein>
<evidence type="ECO:0000313" key="3">
    <source>
        <dbReference type="EMBL" id="QUX30427.1"/>
    </source>
</evidence>
<gene>
    <name evidence="3" type="ORF">KGD83_07860</name>
</gene>
<feature type="compositionally biased region" description="Pro residues" evidence="1">
    <location>
        <begin position="1"/>
        <end position="10"/>
    </location>
</feature>
<feature type="region of interest" description="Disordered" evidence="1">
    <location>
        <begin position="1"/>
        <end position="59"/>
    </location>
</feature>
<keyword evidence="2" id="KW-0472">Membrane</keyword>
<keyword evidence="2" id="KW-1133">Transmembrane helix</keyword>
<accession>A0ABX8CAG6</accession>
<evidence type="ECO:0000256" key="2">
    <source>
        <dbReference type="SAM" id="Phobius"/>
    </source>
</evidence>
<evidence type="ECO:0000313" key="4">
    <source>
        <dbReference type="Proteomes" id="UP000678016"/>
    </source>
</evidence>
<proteinExistence type="predicted"/>
<organism evidence="3 4">
    <name type="scientific">Nocardiopsis akebiae</name>
    <dbReference type="NCBI Taxonomy" id="2831968"/>
    <lineage>
        <taxon>Bacteria</taxon>
        <taxon>Bacillati</taxon>
        <taxon>Actinomycetota</taxon>
        <taxon>Actinomycetes</taxon>
        <taxon>Streptosporangiales</taxon>
        <taxon>Nocardiopsidaceae</taxon>
        <taxon>Nocardiopsis</taxon>
    </lineage>
</organism>
<dbReference type="EMBL" id="CP074132">
    <property type="protein sequence ID" value="QUX30427.1"/>
    <property type="molecule type" value="Genomic_DNA"/>
</dbReference>
<dbReference type="RefSeq" id="WP_212643198.1">
    <property type="nucleotide sequence ID" value="NZ_CP074132.1"/>
</dbReference>
<reference evidence="4" key="1">
    <citation type="submission" date="2021-05" db="EMBL/GenBank/DDBJ databases">
        <title>Direct Submission.</title>
        <authorList>
            <person name="Li K."/>
            <person name="Gao J."/>
        </authorList>
    </citation>
    <scope>NUCLEOTIDE SEQUENCE [LARGE SCALE GENOMIC DNA]</scope>
    <source>
        <strain evidence="4">HDS12</strain>
    </source>
</reference>
<sequence>MSEYPNPRPGEPWWHEPHGEAPGWGLPPQQHGGGALEPYGSPTGGYQPAVPPPQPEEDVPLGTIGEIAFSRHTVITPVGRFPIRGTVWTVNDMSRTERNTPTWAVIVAVLVFWWTCLLGLLFLLVKEQRTTGHVQVTVQGHDRHYSTTIMATHPGVVGQIHQQVNYARNLT</sequence>
<name>A0ABX8CAG6_9ACTN</name>
<feature type="transmembrane region" description="Helical" evidence="2">
    <location>
        <begin position="103"/>
        <end position="125"/>
    </location>
</feature>